<evidence type="ECO:0000313" key="4">
    <source>
        <dbReference type="EMBL" id="KAJ9694518.1"/>
    </source>
</evidence>
<dbReference type="EMBL" id="JARBHA010000008">
    <property type="protein sequence ID" value="KAJ9694518.1"/>
    <property type="molecule type" value="Genomic_DNA"/>
</dbReference>
<evidence type="ECO:0000256" key="3">
    <source>
        <dbReference type="SAM" id="Coils"/>
    </source>
</evidence>
<dbReference type="InterPro" id="IPR016848">
    <property type="entry name" value="RNase_P/MRP_Rpp29-subunit"/>
</dbReference>
<accession>A0AA38ZSJ4</accession>
<evidence type="ECO:0000313" key="5">
    <source>
        <dbReference type="Proteomes" id="UP001168098"/>
    </source>
</evidence>
<sequence length="306" mass="34016">MATGTILEDQKKRTLEALERRFAVAKAELLQQQEHLSKKRFRGVDEKVSPCTNSFSVGSSTHPTDSSVTPTLNASLKKGHATSQDVEANGPAYSQLSQTVHENLLATNARITSKRGSTADKILHELLKNGDSAHKYMMGSRSMKFDNWILLDNVVQGRGASGARIRDLLSHSKNSRKHISMKQNKRCGSLTLPQELHRFDIFKPMHDMWKGYMMQLLKNTGKNQLAQPLLSADLHGAIILVVECKIAAFNGVSGIMIRETAETLGIITQDDKFRVVPKKGSVFMFQADCWKVTLQGDKLTSRNLAL</sequence>
<evidence type="ECO:0000256" key="2">
    <source>
        <dbReference type="ARBA" id="ARBA00006181"/>
    </source>
</evidence>
<comment type="subcellular location">
    <subcellularLocation>
        <location evidence="1">Nucleus</location>
    </subcellularLocation>
</comment>
<dbReference type="GO" id="GO:0030677">
    <property type="term" value="C:ribonuclease P complex"/>
    <property type="evidence" value="ECO:0007669"/>
    <property type="project" value="InterPro"/>
</dbReference>
<dbReference type="GO" id="GO:0006364">
    <property type="term" value="P:rRNA processing"/>
    <property type="evidence" value="ECO:0007669"/>
    <property type="project" value="TreeGrafter"/>
</dbReference>
<dbReference type="GO" id="GO:0001682">
    <property type="term" value="P:tRNA 5'-leader removal"/>
    <property type="evidence" value="ECO:0007669"/>
    <property type="project" value="InterPro"/>
</dbReference>
<comment type="caution">
    <text evidence="4">The sequence shown here is derived from an EMBL/GenBank/DDBJ whole genome shotgun (WGS) entry which is preliminary data.</text>
</comment>
<dbReference type="InterPro" id="IPR036980">
    <property type="entry name" value="RNase_P/MRP_Rpp29_sf"/>
</dbReference>
<dbReference type="SUPFAM" id="SSF101744">
    <property type="entry name" value="Rof/RNase P subunit-like"/>
    <property type="match status" value="1"/>
</dbReference>
<keyword evidence="3" id="KW-0175">Coiled coil</keyword>
<dbReference type="PANTHER" id="PTHR13348">
    <property type="entry name" value="RIBONUCLEASE P SUBUNIT P29"/>
    <property type="match status" value="1"/>
</dbReference>
<dbReference type="AlphaFoldDB" id="A0AA38ZSJ4"/>
<proteinExistence type="inferred from homology"/>
<keyword evidence="5" id="KW-1185">Reference proteome</keyword>
<dbReference type="GO" id="GO:0033204">
    <property type="term" value="F:ribonuclease P RNA binding"/>
    <property type="evidence" value="ECO:0007669"/>
    <property type="project" value="InterPro"/>
</dbReference>
<dbReference type="InterPro" id="IPR023534">
    <property type="entry name" value="Rof/RNase_P-like"/>
</dbReference>
<protein>
    <submittedName>
        <fullName evidence="4">Uncharacterized protein</fullName>
    </submittedName>
</protein>
<organism evidence="4 5">
    <name type="scientific">Vitis rotundifolia</name>
    <name type="common">Muscadine grape</name>
    <dbReference type="NCBI Taxonomy" id="103349"/>
    <lineage>
        <taxon>Eukaryota</taxon>
        <taxon>Viridiplantae</taxon>
        <taxon>Streptophyta</taxon>
        <taxon>Embryophyta</taxon>
        <taxon>Tracheophyta</taxon>
        <taxon>Spermatophyta</taxon>
        <taxon>Magnoliopsida</taxon>
        <taxon>eudicotyledons</taxon>
        <taxon>Gunneridae</taxon>
        <taxon>Pentapetalae</taxon>
        <taxon>rosids</taxon>
        <taxon>Vitales</taxon>
        <taxon>Vitaceae</taxon>
        <taxon>Viteae</taxon>
        <taxon>Vitis</taxon>
    </lineage>
</organism>
<dbReference type="Pfam" id="PF01868">
    <property type="entry name" value="RNase_P-MRP_p29"/>
    <property type="match status" value="1"/>
</dbReference>
<dbReference type="InterPro" id="IPR002730">
    <property type="entry name" value="Rpp29/RNP1"/>
</dbReference>
<name>A0AA38ZSJ4_VITRO</name>
<comment type="similarity">
    <text evidence="2">Belongs to the eukaryotic/archaeal RNase P protein component 1 family.</text>
</comment>
<feature type="coiled-coil region" evidence="3">
    <location>
        <begin position="8"/>
        <end position="35"/>
    </location>
</feature>
<dbReference type="Proteomes" id="UP001168098">
    <property type="component" value="Unassembled WGS sequence"/>
</dbReference>
<gene>
    <name evidence="4" type="ORF">PVL29_010151</name>
</gene>
<evidence type="ECO:0000256" key="1">
    <source>
        <dbReference type="ARBA" id="ARBA00004123"/>
    </source>
</evidence>
<dbReference type="GO" id="GO:0000172">
    <property type="term" value="C:ribonuclease MRP complex"/>
    <property type="evidence" value="ECO:0007669"/>
    <property type="project" value="InterPro"/>
</dbReference>
<dbReference type="Gene3D" id="2.30.30.210">
    <property type="entry name" value="Ribonuclease P/MRP, subunit p29"/>
    <property type="match status" value="1"/>
</dbReference>
<dbReference type="SMART" id="SM00538">
    <property type="entry name" value="POP4"/>
    <property type="match status" value="1"/>
</dbReference>
<dbReference type="PANTHER" id="PTHR13348:SF0">
    <property type="entry name" value="RIBONUCLEASE P PROTEIN SUBUNIT P29"/>
    <property type="match status" value="1"/>
</dbReference>
<reference evidence="4 5" key="1">
    <citation type="journal article" date="2023" name="BMC Biotechnol.">
        <title>Vitis rotundifolia cv Carlos genome sequencing.</title>
        <authorList>
            <person name="Huff M."/>
            <person name="Hulse-Kemp A."/>
            <person name="Scheffler B."/>
            <person name="Youngblood R."/>
            <person name="Simpson S."/>
            <person name="Babiker E."/>
            <person name="Staton M."/>
        </authorList>
    </citation>
    <scope>NUCLEOTIDE SEQUENCE [LARGE SCALE GENOMIC DNA]</scope>
    <source>
        <tissue evidence="4">Leaf</tissue>
    </source>
</reference>
<dbReference type="GO" id="GO:0005634">
    <property type="term" value="C:nucleus"/>
    <property type="evidence" value="ECO:0007669"/>
    <property type="project" value="UniProtKB-SubCell"/>
</dbReference>